<dbReference type="AlphaFoldDB" id="A0A2P5BNA0"/>
<dbReference type="GO" id="GO:0000287">
    <property type="term" value="F:magnesium ion binding"/>
    <property type="evidence" value="ECO:0007669"/>
    <property type="project" value="InterPro"/>
</dbReference>
<dbReference type="GO" id="GO:0010333">
    <property type="term" value="F:terpene synthase activity"/>
    <property type="evidence" value="ECO:0007669"/>
    <property type="project" value="InterPro"/>
</dbReference>
<organism evidence="4 5">
    <name type="scientific">Parasponia andersonii</name>
    <name type="common">Sponia andersonii</name>
    <dbReference type="NCBI Taxonomy" id="3476"/>
    <lineage>
        <taxon>Eukaryota</taxon>
        <taxon>Viridiplantae</taxon>
        <taxon>Streptophyta</taxon>
        <taxon>Embryophyta</taxon>
        <taxon>Tracheophyta</taxon>
        <taxon>Spermatophyta</taxon>
        <taxon>Magnoliopsida</taxon>
        <taxon>eudicotyledons</taxon>
        <taxon>Gunneridae</taxon>
        <taxon>Pentapetalae</taxon>
        <taxon>rosids</taxon>
        <taxon>fabids</taxon>
        <taxon>Rosales</taxon>
        <taxon>Cannabaceae</taxon>
        <taxon>Parasponia</taxon>
    </lineage>
</organism>
<evidence type="ECO:0000256" key="2">
    <source>
        <dbReference type="ARBA" id="ARBA00022842"/>
    </source>
</evidence>
<keyword evidence="1" id="KW-0479">Metal-binding</keyword>
<keyword evidence="2" id="KW-0460">Magnesium</keyword>
<sequence length="184" mass="21173">MVEAKWYYSGYTPTLKEYIENGWISSTIPLILVHLYCFITNPITEEAMECMVEYPSIIRHSSIVCRLVDDLGTSSVEPQRGDNPKSIQCYMHEKCVSENEARQHIKSLISETWKQMNEDRVAKSPFSQAFTETATNIVRMAMLMYQNGDGHGAHQDLYTKDIILSLFVNPFPLEHEHVDHRGTI</sequence>
<dbReference type="InterPro" id="IPR008949">
    <property type="entry name" value="Isoprenoid_synthase_dom_sf"/>
</dbReference>
<protein>
    <submittedName>
        <fullName evidence="4">Squalene/phytoene synthase</fullName>
    </submittedName>
</protein>
<proteinExistence type="predicted"/>
<dbReference type="SUPFAM" id="SSF48576">
    <property type="entry name" value="Terpenoid synthases"/>
    <property type="match status" value="1"/>
</dbReference>
<reference evidence="5" key="1">
    <citation type="submission" date="2016-06" db="EMBL/GenBank/DDBJ databases">
        <title>Parallel loss of symbiosis genes in relatives of nitrogen-fixing non-legume Parasponia.</title>
        <authorList>
            <person name="Van Velzen R."/>
            <person name="Holmer R."/>
            <person name="Bu F."/>
            <person name="Rutten L."/>
            <person name="Van Zeijl A."/>
            <person name="Liu W."/>
            <person name="Santuari L."/>
            <person name="Cao Q."/>
            <person name="Sharma T."/>
            <person name="Shen D."/>
            <person name="Roswanjaya Y."/>
            <person name="Wardhani T."/>
            <person name="Kalhor M.S."/>
            <person name="Jansen J."/>
            <person name="Van den Hoogen J."/>
            <person name="Gungor B."/>
            <person name="Hartog M."/>
            <person name="Hontelez J."/>
            <person name="Verver J."/>
            <person name="Yang W.-C."/>
            <person name="Schijlen E."/>
            <person name="Repin R."/>
            <person name="Schilthuizen M."/>
            <person name="Schranz E."/>
            <person name="Heidstra R."/>
            <person name="Miyata K."/>
            <person name="Fedorova E."/>
            <person name="Kohlen W."/>
            <person name="Bisseling T."/>
            <person name="Smit S."/>
            <person name="Geurts R."/>
        </authorList>
    </citation>
    <scope>NUCLEOTIDE SEQUENCE [LARGE SCALE GENOMIC DNA]</scope>
    <source>
        <strain evidence="5">cv. WU1-14</strain>
    </source>
</reference>
<evidence type="ECO:0000313" key="4">
    <source>
        <dbReference type="EMBL" id="PON50240.1"/>
    </source>
</evidence>
<feature type="domain" description="Terpene synthase metal-binding" evidence="3">
    <location>
        <begin position="1"/>
        <end position="115"/>
    </location>
</feature>
<comment type="caution">
    <text evidence="4">The sequence shown here is derived from an EMBL/GenBank/DDBJ whole genome shotgun (WGS) entry which is preliminary data.</text>
</comment>
<dbReference type="STRING" id="3476.A0A2P5BNA0"/>
<dbReference type="GO" id="GO:0016114">
    <property type="term" value="P:terpenoid biosynthetic process"/>
    <property type="evidence" value="ECO:0007669"/>
    <property type="project" value="InterPro"/>
</dbReference>
<evidence type="ECO:0000256" key="1">
    <source>
        <dbReference type="ARBA" id="ARBA00022723"/>
    </source>
</evidence>
<gene>
    <name evidence="4" type="ORF">PanWU01x14_224360</name>
</gene>
<dbReference type="Pfam" id="PF03936">
    <property type="entry name" value="Terpene_synth_C"/>
    <property type="match status" value="1"/>
</dbReference>
<keyword evidence="5" id="KW-1185">Reference proteome</keyword>
<dbReference type="InterPro" id="IPR005630">
    <property type="entry name" value="Terpene_synthase_metal-bd"/>
</dbReference>
<dbReference type="PANTHER" id="PTHR31225:SF9">
    <property type="entry name" value="TERPENE SYNTHASE 10"/>
    <property type="match status" value="1"/>
</dbReference>
<name>A0A2P5BNA0_PARAD</name>
<dbReference type="OrthoDB" id="1153897at2759"/>
<dbReference type="PANTHER" id="PTHR31225">
    <property type="entry name" value="OS04G0344100 PROTEIN-RELATED"/>
    <property type="match status" value="1"/>
</dbReference>
<dbReference type="EMBL" id="JXTB01000248">
    <property type="protein sequence ID" value="PON50240.1"/>
    <property type="molecule type" value="Genomic_DNA"/>
</dbReference>
<evidence type="ECO:0000259" key="3">
    <source>
        <dbReference type="Pfam" id="PF03936"/>
    </source>
</evidence>
<dbReference type="InterPro" id="IPR050148">
    <property type="entry name" value="Terpene_synthase-like"/>
</dbReference>
<dbReference type="Proteomes" id="UP000237105">
    <property type="component" value="Unassembled WGS sequence"/>
</dbReference>
<evidence type="ECO:0000313" key="5">
    <source>
        <dbReference type="Proteomes" id="UP000237105"/>
    </source>
</evidence>
<accession>A0A2P5BNA0</accession>
<dbReference type="Gene3D" id="1.10.600.10">
    <property type="entry name" value="Farnesyl Diphosphate Synthase"/>
    <property type="match status" value="1"/>
</dbReference>